<protein>
    <recommendedName>
        <fullName evidence="4">Transposase (putative) YhgA-like domain-containing protein</fullName>
    </recommendedName>
</protein>
<gene>
    <name evidence="2" type="ORF">PN36_07560</name>
</gene>
<organism evidence="2 3">
    <name type="scientific">Candidatus Thiomargarita nelsonii</name>
    <dbReference type="NCBI Taxonomy" id="1003181"/>
    <lineage>
        <taxon>Bacteria</taxon>
        <taxon>Pseudomonadati</taxon>
        <taxon>Pseudomonadota</taxon>
        <taxon>Gammaproteobacteria</taxon>
        <taxon>Thiotrichales</taxon>
        <taxon>Thiotrichaceae</taxon>
        <taxon>Thiomargarita</taxon>
    </lineage>
</organism>
<evidence type="ECO:0000256" key="1">
    <source>
        <dbReference type="SAM" id="MobiDB-lite"/>
    </source>
</evidence>
<dbReference type="AlphaFoldDB" id="A0A4E0QRC0"/>
<evidence type="ECO:0008006" key="4">
    <source>
        <dbReference type="Google" id="ProtNLM"/>
    </source>
</evidence>
<evidence type="ECO:0000313" key="3">
    <source>
        <dbReference type="Proteomes" id="UP000030428"/>
    </source>
</evidence>
<keyword evidence="3" id="KW-1185">Reference proteome</keyword>
<feature type="compositionally biased region" description="Polar residues" evidence="1">
    <location>
        <begin position="1"/>
        <end position="17"/>
    </location>
</feature>
<evidence type="ECO:0000313" key="2">
    <source>
        <dbReference type="EMBL" id="TGO03363.1"/>
    </source>
</evidence>
<accession>A0A4E0QRC0</accession>
<dbReference type="EMBL" id="JSZA02000022">
    <property type="protein sequence ID" value="TGO03363.1"/>
    <property type="molecule type" value="Genomic_DNA"/>
</dbReference>
<proteinExistence type="predicted"/>
<reference evidence="2 3" key="1">
    <citation type="journal article" date="2016" name="Front. Microbiol.">
        <title>Single-Cell (Meta-)Genomics of a Dimorphic Candidatus Thiomargarita nelsonii Reveals Genomic Plasticity.</title>
        <authorList>
            <person name="Flood B.E."/>
            <person name="Fliss P."/>
            <person name="Jones D.S."/>
            <person name="Dick G.J."/>
            <person name="Jain S."/>
            <person name="Kaster A.K."/>
            <person name="Winkel M."/>
            <person name="Mussmann M."/>
            <person name="Bailey J."/>
        </authorList>
    </citation>
    <scope>NUCLEOTIDE SEQUENCE [LARGE SCALE GENOMIC DNA]</scope>
    <source>
        <strain evidence="2">Hydrate Ridge</strain>
    </source>
</reference>
<sequence length="322" mass="37468">MKKTQNPPEKPQQNVLFSQPEAEQTEKLSENPLEAVKNAFDITCKQAFLQNPEGALRLMGIPGKVTLIEKNVELQRTSDLKVDLAFWVEYPVGSKEYPDKFLLHIEFQRQAQKNMPLRMAEYNMELALANAERDKKGRILNYPKIRSYVLYFWPKEGKDDPENCSIEQVIEVRYRKILLYEKTLADLKQMALWEYMAFAPILKGMDEQQLNEAKELLEQYAGKDDKKRSRLLLTLAFYFKRKYKRNINEIIPNFDTMISKTAETGYYALTPEEARKEREDGMAEGMAEGMAKGIQKVLAMLSEAQREKIKQRLGEENGKFKS</sequence>
<dbReference type="Proteomes" id="UP000030428">
    <property type="component" value="Unassembled WGS sequence"/>
</dbReference>
<feature type="region of interest" description="Disordered" evidence="1">
    <location>
        <begin position="1"/>
        <end position="28"/>
    </location>
</feature>
<name>A0A4E0QRC0_9GAMM</name>
<comment type="caution">
    <text evidence="2">The sequence shown here is derived from an EMBL/GenBank/DDBJ whole genome shotgun (WGS) entry which is preliminary data.</text>
</comment>